<dbReference type="GO" id="GO:0016491">
    <property type="term" value="F:oxidoreductase activity"/>
    <property type="evidence" value="ECO:0007669"/>
    <property type="project" value="InterPro"/>
</dbReference>
<reference evidence="2 3" key="1">
    <citation type="submission" date="2018-07" db="EMBL/GenBank/DDBJ databases">
        <title>Dyadobacter roseus sp. nov., isolated from rose rhizosphere soil.</title>
        <authorList>
            <person name="Chen L."/>
        </authorList>
    </citation>
    <scope>NUCLEOTIDE SEQUENCE [LARGE SCALE GENOMIC DNA]</scope>
    <source>
        <strain evidence="2 3">RS19</strain>
    </source>
</reference>
<dbReference type="OrthoDB" id="6399635at2"/>
<proteinExistence type="predicted"/>
<organism evidence="2 3">
    <name type="scientific">Dyadobacter luteus</name>
    <dbReference type="NCBI Taxonomy" id="2259619"/>
    <lineage>
        <taxon>Bacteria</taxon>
        <taxon>Pseudomonadati</taxon>
        <taxon>Bacteroidota</taxon>
        <taxon>Cytophagia</taxon>
        <taxon>Cytophagales</taxon>
        <taxon>Spirosomataceae</taxon>
        <taxon>Dyadobacter</taxon>
    </lineage>
</organism>
<dbReference type="Proteomes" id="UP000256373">
    <property type="component" value="Unassembled WGS sequence"/>
</dbReference>
<name>A0A3D8YAU4_9BACT</name>
<dbReference type="InterPro" id="IPR036249">
    <property type="entry name" value="Thioredoxin-like_sf"/>
</dbReference>
<dbReference type="PROSITE" id="PS51352">
    <property type="entry name" value="THIOREDOXIN_2"/>
    <property type="match status" value="1"/>
</dbReference>
<dbReference type="Gene3D" id="3.40.30.10">
    <property type="entry name" value="Glutaredoxin"/>
    <property type="match status" value="1"/>
</dbReference>
<dbReference type="PANTHER" id="PTHR42852:SF17">
    <property type="entry name" value="THIOREDOXIN-LIKE PROTEIN HI_1115"/>
    <property type="match status" value="1"/>
</dbReference>
<dbReference type="AlphaFoldDB" id="A0A3D8YAU4"/>
<evidence type="ECO:0000313" key="2">
    <source>
        <dbReference type="EMBL" id="REA60923.1"/>
    </source>
</evidence>
<evidence type="ECO:0000313" key="3">
    <source>
        <dbReference type="Proteomes" id="UP000256373"/>
    </source>
</evidence>
<dbReference type="Pfam" id="PF08534">
    <property type="entry name" value="Redoxin"/>
    <property type="match status" value="1"/>
</dbReference>
<dbReference type="EMBL" id="QNUL01000009">
    <property type="protein sequence ID" value="REA60923.1"/>
    <property type="molecule type" value="Genomic_DNA"/>
</dbReference>
<dbReference type="InterPro" id="IPR050553">
    <property type="entry name" value="Thioredoxin_ResA/DsbE_sf"/>
</dbReference>
<dbReference type="InterPro" id="IPR013766">
    <property type="entry name" value="Thioredoxin_domain"/>
</dbReference>
<dbReference type="SUPFAM" id="SSF52833">
    <property type="entry name" value="Thioredoxin-like"/>
    <property type="match status" value="1"/>
</dbReference>
<keyword evidence="3" id="KW-1185">Reference proteome</keyword>
<dbReference type="PANTHER" id="PTHR42852">
    <property type="entry name" value="THIOL:DISULFIDE INTERCHANGE PROTEIN DSBE"/>
    <property type="match status" value="1"/>
</dbReference>
<dbReference type="CDD" id="cd02966">
    <property type="entry name" value="TlpA_like_family"/>
    <property type="match status" value="1"/>
</dbReference>
<protein>
    <submittedName>
        <fullName evidence="2">TlpA family protein disulfide reductase</fullName>
    </submittedName>
</protein>
<comment type="caution">
    <text evidence="2">The sequence shown here is derived from an EMBL/GenBank/DDBJ whole genome shotgun (WGS) entry which is preliminary data.</text>
</comment>
<accession>A0A3D8YAU4</accession>
<gene>
    <name evidence="2" type="ORF">DSL64_13560</name>
</gene>
<evidence type="ECO:0000259" key="1">
    <source>
        <dbReference type="PROSITE" id="PS51352"/>
    </source>
</evidence>
<dbReference type="RefSeq" id="WP_115831445.1">
    <property type="nucleotide sequence ID" value="NZ_QNUL01000009.1"/>
</dbReference>
<feature type="domain" description="Thioredoxin" evidence="1">
    <location>
        <begin position="20"/>
        <end position="165"/>
    </location>
</feature>
<sequence length="166" mass="18758">MKPAMTVVFTILFLIINFKVEAQRVLPQLTVNTLSGSAVNTRDLLKDQQPVVISFWSTICKPCLEELNAIRDHFEEWKPETPFKLVAVAVDDNRFSAKVRAFSSAGRWPATILLDQNQDFKRALNVNAIPQLFLFDQAGNLVYTHTGYVPGSELQLQKALKDLHSK</sequence>
<dbReference type="InterPro" id="IPR013740">
    <property type="entry name" value="Redoxin"/>
</dbReference>